<dbReference type="EMBL" id="LN835309">
    <property type="protein sequence ID" value="CRH02770.1"/>
    <property type="molecule type" value="Genomic_DNA"/>
</dbReference>
<keyword evidence="2 10" id="KW-0645">Protease</keyword>
<dbReference type="RefSeq" id="XP_028535290.1">
    <property type="nucleotide sequence ID" value="XM_028679592.1"/>
</dbReference>
<accession>A0A1J1HFE2</accession>
<feature type="transmembrane region" description="Helical" evidence="7">
    <location>
        <begin position="593"/>
        <end position="614"/>
    </location>
</feature>
<reference evidence="10 11" key="1">
    <citation type="submission" date="2015-04" db="EMBL/GenBank/DDBJ databases">
        <authorList>
            <consortium name="Pathogen Informatics"/>
        </authorList>
    </citation>
    <scope>NUCLEOTIDE SEQUENCE [LARGE SCALE GENOMIC DNA]</scope>
    <source>
        <strain evidence="10 11">SGS1</strain>
    </source>
</reference>
<dbReference type="CDD" id="cd05471">
    <property type="entry name" value="pepsin_like"/>
    <property type="match status" value="1"/>
</dbReference>
<evidence type="ECO:0000256" key="2">
    <source>
        <dbReference type="ARBA" id="ARBA00022670"/>
    </source>
</evidence>
<organism evidence="10 11">
    <name type="scientific">Plasmodium relictum</name>
    <dbReference type="NCBI Taxonomy" id="85471"/>
    <lineage>
        <taxon>Eukaryota</taxon>
        <taxon>Sar</taxon>
        <taxon>Alveolata</taxon>
        <taxon>Apicomplexa</taxon>
        <taxon>Aconoidasida</taxon>
        <taxon>Haemosporida</taxon>
        <taxon>Plasmodiidae</taxon>
        <taxon>Plasmodium</taxon>
        <taxon>Plasmodium (Haemamoeba)</taxon>
    </lineage>
</organism>
<evidence type="ECO:0000256" key="7">
    <source>
        <dbReference type="SAM" id="Phobius"/>
    </source>
</evidence>
<comment type="similarity">
    <text evidence="1">Belongs to the peptidase A1 family.</text>
</comment>
<dbReference type="PROSITE" id="PS51767">
    <property type="entry name" value="PEPTIDASE_A1"/>
    <property type="match status" value="1"/>
</dbReference>
<evidence type="ECO:0000256" key="4">
    <source>
        <dbReference type="ARBA" id="ARBA00022750"/>
    </source>
</evidence>
<keyword evidence="6" id="KW-0865">Zymogen</keyword>
<dbReference type="InterPro" id="IPR021109">
    <property type="entry name" value="Peptidase_aspartic_dom_sf"/>
</dbReference>
<keyword evidence="11" id="KW-1185">Reference proteome</keyword>
<dbReference type="Gene3D" id="2.40.70.10">
    <property type="entry name" value="Acid Proteases"/>
    <property type="match status" value="2"/>
</dbReference>
<feature type="chain" id="PRO_5012949815" evidence="8">
    <location>
        <begin position="23"/>
        <end position="615"/>
    </location>
</feature>
<dbReference type="VEuPathDB" id="PlasmoDB:PRELSG_1450400"/>
<evidence type="ECO:0000256" key="3">
    <source>
        <dbReference type="ARBA" id="ARBA00022729"/>
    </source>
</evidence>
<dbReference type="PANTHER" id="PTHR47965">
    <property type="entry name" value="ASPARTYL PROTEASE-RELATED"/>
    <property type="match status" value="1"/>
</dbReference>
<keyword evidence="7" id="KW-1133">Transmembrane helix</keyword>
<keyword evidence="7" id="KW-0812">Transmembrane</keyword>
<evidence type="ECO:0000313" key="10">
    <source>
        <dbReference type="EMBL" id="CRH02770.1"/>
    </source>
</evidence>
<dbReference type="OrthoDB" id="2747330at2759"/>
<feature type="domain" description="Peptidase A1" evidence="9">
    <location>
        <begin position="142"/>
        <end position="549"/>
    </location>
</feature>
<evidence type="ECO:0000256" key="6">
    <source>
        <dbReference type="ARBA" id="ARBA00023145"/>
    </source>
</evidence>
<keyword evidence="7" id="KW-0472">Membrane</keyword>
<dbReference type="Proteomes" id="UP000220158">
    <property type="component" value="Chromosome 14"/>
</dbReference>
<evidence type="ECO:0000259" key="9">
    <source>
        <dbReference type="PROSITE" id="PS51767"/>
    </source>
</evidence>
<dbReference type="GeneID" id="39738936"/>
<protein>
    <submittedName>
        <fullName evidence="10">Aspartyl protease, putative</fullName>
    </submittedName>
</protein>
<keyword evidence="5" id="KW-0378">Hydrolase</keyword>
<evidence type="ECO:0000256" key="5">
    <source>
        <dbReference type="ARBA" id="ARBA00022801"/>
    </source>
</evidence>
<dbReference type="InterPro" id="IPR034164">
    <property type="entry name" value="Pepsin-like_dom"/>
</dbReference>
<proteinExistence type="inferred from homology"/>
<sequence>MVKNGYLFFISIFLLNIHLIKCTPDHFNEDTNKNHCEVCNNKKRYTSNNGGILNNILNKIGYSKDLYKKNTNESLNPIESYDEQIRNEINDEKLKENNYNDIGKQEKNEEMNNDIKKYFLNFKKKEDKKFYTLKLNEFNFRWSIPFYIGSNKTKIELGIITSSPITAFYCSDSFKEKDDLKKLKYKIEESEDFRYVQCRSKNCEHILSNQCFPIENYLKMLHDYNIKKKNCKKRFCDYINNMNFLNMNDKLNDRNLSVCSLNSTVDDDQIKGFYFRDSFYIYNTAKYFYNFFGCITESDYLKFNEVLSGFIGLGNYSENNNKKYPSILNSFIQRSISKKNIFALCFVEKSGLISFGGYEKSILKKKAQMKELEINRRKIIRDREEELVPEDIQEYEILWLHYSNPNKDIYNLFLREANIKSKSKNLINIIKKDAIVDSYNYFLSLPADITAKIKTFVYNKCSDQTNECSNLIENGTFKLKNKNLKDFPNIELVFNEGSLIIEPNDYIIHEGDDIYRVLINSSGVLKLGIPFFLNKYLIFDNENKKLGISRSNCNFEVDKEKMIGIDTNLSNLDAHKSEDYDIINQGFFQKNKIVIITIFILCLAGSLIGSIFYFC</sequence>
<dbReference type="InterPro" id="IPR033121">
    <property type="entry name" value="PEPTIDASE_A1"/>
</dbReference>
<dbReference type="SUPFAM" id="SSF50630">
    <property type="entry name" value="Acid proteases"/>
    <property type="match status" value="1"/>
</dbReference>
<evidence type="ECO:0000256" key="1">
    <source>
        <dbReference type="ARBA" id="ARBA00007447"/>
    </source>
</evidence>
<feature type="signal peptide" evidence="8">
    <location>
        <begin position="1"/>
        <end position="22"/>
    </location>
</feature>
<dbReference type="AlphaFoldDB" id="A0A1J1HFE2"/>
<dbReference type="GO" id="GO:0006508">
    <property type="term" value="P:proteolysis"/>
    <property type="evidence" value="ECO:0007669"/>
    <property type="project" value="UniProtKB-KW"/>
</dbReference>
<evidence type="ECO:0000256" key="8">
    <source>
        <dbReference type="SAM" id="SignalP"/>
    </source>
</evidence>
<keyword evidence="3 8" id="KW-0732">Signal</keyword>
<dbReference type="GO" id="GO:0004190">
    <property type="term" value="F:aspartic-type endopeptidase activity"/>
    <property type="evidence" value="ECO:0007669"/>
    <property type="project" value="UniProtKB-KW"/>
</dbReference>
<gene>
    <name evidence="10" type="ORF">PRELSG_1450400</name>
</gene>
<dbReference type="KEGG" id="prel:PRELSG_1450400"/>
<evidence type="ECO:0000313" key="11">
    <source>
        <dbReference type="Proteomes" id="UP000220158"/>
    </source>
</evidence>
<dbReference type="InterPro" id="IPR001461">
    <property type="entry name" value="Aspartic_peptidase_A1"/>
</dbReference>
<dbReference type="OMA" id="NDYIIHE"/>
<dbReference type="PANTHER" id="PTHR47965:SF12">
    <property type="entry name" value="ASPARTIC PROTEINASE 3-RELATED"/>
    <property type="match status" value="1"/>
</dbReference>
<keyword evidence="4" id="KW-0064">Aspartyl protease</keyword>
<name>A0A1J1HFE2_PLARL</name>